<dbReference type="InterPro" id="IPR006740">
    <property type="entry name" value="DUF604"/>
</dbReference>
<dbReference type="Proteomes" id="UP000734854">
    <property type="component" value="Unassembled WGS sequence"/>
</dbReference>
<name>A0A8J5G6Z6_ZINOF</name>
<dbReference type="EMBL" id="JACMSC010000012">
    <property type="protein sequence ID" value="KAG6497563.1"/>
    <property type="molecule type" value="Genomic_DNA"/>
</dbReference>
<evidence type="ECO:0000313" key="1">
    <source>
        <dbReference type="EMBL" id="KAG6497563.1"/>
    </source>
</evidence>
<dbReference type="AlphaFoldDB" id="A0A8J5G6Z6"/>
<sequence length="244" mass="28066">MAELGVPLTRHPGFHQYDVLGLLAAHPVAPLISLHHLDVIQPISPRASSRAAGLRSLFDGPASLDPAGLIQQSICYEANRLWTVSVAWGFSVQLSRGVNSPREMEMPIRTFLNWYRRADYTAYAFNTRPVARHPCQRPFVYYLSASSYDRARRTTVTVYDRHRDKQQACRWRIPDPSSLVDRVVVYKKRDPGLWDKDDGRDCQAKVLQLLELLANSLMAVRQKILERYTHRRYHIPQDCLQLSL</sequence>
<comment type="caution">
    <text evidence="1">The sequence shown here is derived from an EMBL/GenBank/DDBJ whole genome shotgun (WGS) entry which is preliminary data.</text>
</comment>
<evidence type="ECO:0000313" key="2">
    <source>
        <dbReference type="Proteomes" id="UP000734854"/>
    </source>
</evidence>
<protein>
    <submittedName>
        <fullName evidence="1">Uncharacterized protein</fullName>
    </submittedName>
</protein>
<keyword evidence="2" id="KW-1185">Reference proteome</keyword>
<dbReference type="PANTHER" id="PTHR10811">
    <property type="entry name" value="FRINGE-RELATED"/>
    <property type="match status" value="1"/>
</dbReference>
<organism evidence="1 2">
    <name type="scientific">Zingiber officinale</name>
    <name type="common">Ginger</name>
    <name type="synonym">Amomum zingiber</name>
    <dbReference type="NCBI Taxonomy" id="94328"/>
    <lineage>
        <taxon>Eukaryota</taxon>
        <taxon>Viridiplantae</taxon>
        <taxon>Streptophyta</taxon>
        <taxon>Embryophyta</taxon>
        <taxon>Tracheophyta</taxon>
        <taxon>Spermatophyta</taxon>
        <taxon>Magnoliopsida</taxon>
        <taxon>Liliopsida</taxon>
        <taxon>Zingiberales</taxon>
        <taxon>Zingiberaceae</taxon>
        <taxon>Zingiber</taxon>
    </lineage>
</organism>
<dbReference type="Pfam" id="PF04646">
    <property type="entry name" value="DUF604"/>
    <property type="match status" value="1"/>
</dbReference>
<proteinExistence type="predicted"/>
<gene>
    <name evidence="1" type="ORF">ZIOFF_045464</name>
</gene>
<reference evidence="1 2" key="1">
    <citation type="submission" date="2020-08" db="EMBL/GenBank/DDBJ databases">
        <title>Plant Genome Project.</title>
        <authorList>
            <person name="Zhang R.-G."/>
        </authorList>
    </citation>
    <scope>NUCLEOTIDE SEQUENCE [LARGE SCALE GENOMIC DNA]</scope>
    <source>
        <tissue evidence="1">Rhizome</tissue>
    </source>
</reference>
<accession>A0A8J5G6Z6</accession>